<dbReference type="EMBL" id="JACGCM010001796">
    <property type="protein sequence ID" value="KAF6149430.1"/>
    <property type="molecule type" value="Genomic_DNA"/>
</dbReference>
<name>A0A7J7M3L9_9MAGN</name>
<gene>
    <name evidence="2" type="ORF">GIB67_016968</name>
</gene>
<protein>
    <recommendedName>
        <fullName evidence="1">KIB1-4 beta-propeller domain-containing protein</fullName>
    </recommendedName>
</protein>
<proteinExistence type="predicted"/>
<feature type="domain" description="KIB1-4 beta-propeller" evidence="1">
    <location>
        <begin position="3"/>
        <end position="61"/>
    </location>
</feature>
<feature type="non-terminal residue" evidence="2">
    <location>
        <position position="1"/>
    </location>
</feature>
<comment type="caution">
    <text evidence="2">The sequence shown here is derived from an EMBL/GenBank/DDBJ whole genome shotgun (WGS) entry which is preliminary data.</text>
</comment>
<dbReference type="AlphaFoldDB" id="A0A7J7M3L9"/>
<evidence type="ECO:0000313" key="2">
    <source>
        <dbReference type="EMBL" id="KAF6149430.1"/>
    </source>
</evidence>
<keyword evidence="3" id="KW-1185">Reference proteome</keyword>
<evidence type="ECO:0000259" key="1">
    <source>
        <dbReference type="Pfam" id="PF03478"/>
    </source>
</evidence>
<sequence>PGFDIIRLEQDTQKWFEVKSLGNRSLFLGLKGDSLSILASNNPGMKQNCVYFNRGFSCGIFSLDDGSIEYFSAGEECFPNYYVWITPSLW</sequence>
<dbReference type="InterPro" id="IPR005174">
    <property type="entry name" value="KIB1-4_b-propeller"/>
</dbReference>
<organism evidence="2 3">
    <name type="scientific">Kingdonia uniflora</name>
    <dbReference type="NCBI Taxonomy" id="39325"/>
    <lineage>
        <taxon>Eukaryota</taxon>
        <taxon>Viridiplantae</taxon>
        <taxon>Streptophyta</taxon>
        <taxon>Embryophyta</taxon>
        <taxon>Tracheophyta</taxon>
        <taxon>Spermatophyta</taxon>
        <taxon>Magnoliopsida</taxon>
        <taxon>Ranunculales</taxon>
        <taxon>Circaeasteraceae</taxon>
        <taxon>Kingdonia</taxon>
    </lineage>
</organism>
<dbReference type="PANTHER" id="PTHR44259">
    <property type="entry name" value="OS07G0183000 PROTEIN-RELATED"/>
    <property type="match status" value="1"/>
</dbReference>
<evidence type="ECO:0000313" key="3">
    <source>
        <dbReference type="Proteomes" id="UP000541444"/>
    </source>
</evidence>
<reference evidence="2 3" key="1">
    <citation type="journal article" date="2020" name="IScience">
        <title>Genome Sequencing of the Endangered Kingdonia uniflora (Circaeasteraceae, Ranunculales) Reveals Potential Mechanisms of Evolutionary Specialization.</title>
        <authorList>
            <person name="Sun Y."/>
            <person name="Deng T."/>
            <person name="Zhang A."/>
            <person name="Moore M.J."/>
            <person name="Landis J.B."/>
            <person name="Lin N."/>
            <person name="Zhang H."/>
            <person name="Zhang X."/>
            <person name="Huang J."/>
            <person name="Zhang X."/>
            <person name="Sun H."/>
            <person name="Wang H."/>
        </authorList>
    </citation>
    <scope>NUCLEOTIDE SEQUENCE [LARGE SCALE GENOMIC DNA]</scope>
    <source>
        <strain evidence="2">TB1705</strain>
        <tissue evidence="2">Leaf</tissue>
    </source>
</reference>
<dbReference type="Proteomes" id="UP000541444">
    <property type="component" value="Unassembled WGS sequence"/>
</dbReference>
<dbReference type="Pfam" id="PF03478">
    <property type="entry name" value="Beta-prop_KIB1-4"/>
    <property type="match status" value="1"/>
</dbReference>
<dbReference type="InterPro" id="IPR050942">
    <property type="entry name" value="F-box_BR-signaling"/>
</dbReference>
<accession>A0A7J7M3L9</accession>
<dbReference type="OrthoDB" id="642536at2759"/>